<dbReference type="AlphaFoldDB" id="G5CWS5"/>
<reference evidence="6" key="1">
    <citation type="journal article" date="2011" name="Science">
        <title>Impacts of the Cretaceous Terrestrial Revolution and KPg extinction on mammal diversification.</title>
        <authorList>
            <person name="Meredith R.W."/>
            <person name="Janecka J.E."/>
            <person name="Gatesy J."/>
            <person name="Ryder O.A."/>
            <person name="Fisher C.A."/>
            <person name="Teeling E.C."/>
            <person name="Goodbla A."/>
            <person name="Eizirik E."/>
            <person name="Simao T.L."/>
            <person name="Stadler T."/>
            <person name="Rabosky D.L."/>
            <person name="Honeycutt R.L."/>
            <person name="Flynn J.J."/>
            <person name="Ingram C.M."/>
            <person name="Steiner C."/>
            <person name="Williams T.L."/>
            <person name="Robinson T.J."/>
            <person name="Burk-Herrick A."/>
            <person name="Westerman M."/>
            <person name="Ayoub N.A."/>
            <person name="Springer M.S."/>
            <person name="Murphy W.J."/>
        </authorList>
    </citation>
    <scope>NUCLEOTIDE SEQUENCE</scope>
</reference>
<feature type="repeat" description="BRCA2" evidence="4">
    <location>
        <begin position="632"/>
        <end position="666"/>
    </location>
</feature>
<protein>
    <submittedName>
        <fullName evidence="6">Breast and ovarian cancer susceptibility 2</fullName>
    </submittedName>
</protein>
<evidence type="ECO:0000256" key="3">
    <source>
        <dbReference type="ARBA" id="ARBA00023204"/>
    </source>
</evidence>
<dbReference type="InterPro" id="IPR002093">
    <property type="entry name" value="BRCA2_repeat"/>
</dbReference>
<dbReference type="Pfam" id="PF00634">
    <property type="entry name" value="BRCA2"/>
    <property type="match status" value="3"/>
</dbReference>
<feature type="non-terminal residue" evidence="6">
    <location>
        <position position="747"/>
    </location>
</feature>
<keyword evidence="2" id="KW-0227">DNA damage</keyword>
<proteinExistence type="predicted"/>
<dbReference type="GO" id="GO:0000724">
    <property type="term" value="P:double-strand break repair via homologous recombination"/>
    <property type="evidence" value="ECO:0007669"/>
    <property type="project" value="InterPro"/>
</dbReference>
<keyword evidence="1" id="KW-0677">Repeat</keyword>
<feature type="region of interest" description="Disordered" evidence="5">
    <location>
        <begin position="116"/>
        <end position="143"/>
    </location>
</feature>
<evidence type="ECO:0000256" key="2">
    <source>
        <dbReference type="ARBA" id="ARBA00022763"/>
    </source>
</evidence>
<dbReference type="InterPro" id="IPR015525">
    <property type="entry name" value="BRCA2"/>
</dbReference>
<dbReference type="EMBL" id="JN414238">
    <property type="protein sequence ID" value="AEP18265.1"/>
    <property type="molecule type" value="Genomic_DNA"/>
</dbReference>
<keyword evidence="3" id="KW-0234">DNA repair</keyword>
<feature type="region of interest" description="Disordered" evidence="5">
    <location>
        <begin position="156"/>
        <end position="180"/>
    </location>
</feature>
<feature type="non-terminal residue" evidence="6">
    <location>
        <position position="1"/>
    </location>
</feature>
<accession>G5CWS5</accession>
<feature type="region of interest" description="Disordered" evidence="5">
    <location>
        <begin position="291"/>
        <end position="327"/>
    </location>
</feature>
<gene>
    <name evidence="6" type="primary">BRCA2</name>
</gene>
<evidence type="ECO:0000313" key="6">
    <source>
        <dbReference type="EMBL" id="AEP18265.1"/>
    </source>
</evidence>
<dbReference type="PANTHER" id="PTHR11289">
    <property type="entry name" value="BREAST CANCER TYPE 2 SUSCEPTIBILITY PROTEIN BRCA2"/>
    <property type="match status" value="1"/>
</dbReference>
<dbReference type="PROSITE" id="PS50138">
    <property type="entry name" value="BRCA2_REPEAT"/>
    <property type="match status" value="3"/>
</dbReference>
<name>G5CWS5_9EUTH</name>
<sequence length="747" mass="81872">VVISAEKEDSGAAERLTCKNYEAALELTKNVSMGKNQETYIFDENSRKTELTPPEMCMKVASPSTKVKFNQTTYVTFLQKDREEMAFISQVAIKPNSELFPGNEDDFAPQVMRERHAAVPEDPKEHQEASCPGVGSSPVLAFPQSAGRQGHQVLVVQDSDSSDTGPDLSEEDRREKQHSKLPLCLDLQSDIVQIGRKSRRNSGYVEKRMGLSSSISNASLGSGFRTASNKAIKLSEHNIKKSKALFKDIEEQFPQSLACLEIVNAFPAGHWKKPITPRALGSAAAHAASVGPQGSAFVSDEEKGHSAPQSRTLERDSESNPSLTPSQKAEITELSSILEESGSQFEFTQFRKPSHIIEDNAFGRYRNQVKSWNHAFENRRDFAADLPASSQVDVKLGRASGSKQQVADWQEGDCKGSWSSSHLGQSAMESTGFCSARGTKIRVSRKALHSALRLLSDVEDFREETSAQAGPGNFLSRKCDAVVPAVERKNLNHKSLNEKHTTLQSNTGTTAGVSVEVTADVCKRNAKDEENVCPGTSRSTYSFNSSDNGCRKNDGTDTLRAGNSSSPITDQEHSRCLKRPSRFTKERVNDVKEGLSDLTCLEAVKAEETLHVETSSTEQLAATRMGPRMQGFGTYHLPFQTASGRNISVSRESLNKVAHLFDDKFAEELGGFAHLLNSERLSDVNNEMDNLHYEKRDVEKHTQKGSNPIGAGNKLLAVHHPLGCEIGKTRGPAMLGFHTASGKKVTI</sequence>
<evidence type="ECO:0000256" key="4">
    <source>
        <dbReference type="PROSITE-ProRule" id="PRU00032"/>
    </source>
</evidence>
<feature type="region of interest" description="Disordered" evidence="5">
    <location>
        <begin position="552"/>
        <end position="573"/>
    </location>
</feature>
<organism evidence="6">
    <name type="scientific">Rhynchocyon petersi</name>
    <name type="common">black and rufous elephant shrew</name>
    <dbReference type="NCBI Taxonomy" id="320637"/>
    <lineage>
        <taxon>Eukaryota</taxon>
        <taxon>Metazoa</taxon>
        <taxon>Chordata</taxon>
        <taxon>Craniata</taxon>
        <taxon>Vertebrata</taxon>
        <taxon>Euteleostomi</taxon>
        <taxon>Mammalia</taxon>
        <taxon>Eutheria</taxon>
        <taxon>Afrotheria</taxon>
        <taxon>Macroscelidea</taxon>
        <taxon>Macroscelididae</taxon>
        <taxon>Rhynchocyon</taxon>
    </lineage>
</organism>
<evidence type="ECO:0000256" key="1">
    <source>
        <dbReference type="ARBA" id="ARBA00022737"/>
    </source>
</evidence>
<feature type="repeat" description="BRCA2" evidence="4">
    <location>
        <begin position="426"/>
        <end position="460"/>
    </location>
</feature>
<feature type="repeat" description="BRCA2" evidence="4">
    <location>
        <begin position="217"/>
        <end position="251"/>
    </location>
</feature>
<dbReference type="GO" id="GO:0006355">
    <property type="term" value="P:regulation of DNA-templated transcription"/>
    <property type="evidence" value="ECO:0007669"/>
    <property type="project" value="TreeGrafter"/>
</dbReference>
<evidence type="ECO:0000256" key="5">
    <source>
        <dbReference type="SAM" id="MobiDB-lite"/>
    </source>
</evidence>
<feature type="compositionally biased region" description="Basic and acidic residues" evidence="5">
    <location>
        <begin position="116"/>
        <end position="128"/>
    </location>
</feature>
<dbReference type="GO" id="GO:0005634">
    <property type="term" value="C:nucleus"/>
    <property type="evidence" value="ECO:0007669"/>
    <property type="project" value="TreeGrafter"/>
</dbReference>
<dbReference type="PANTHER" id="PTHR11289:SF0">
    <property type="entry name" value="BREAST CANCER TYPE 2 SUSCEPTIBILITY PROTEIN"/>
    <property type="match status" value="1"/>
</dbReference>